<comment type="caution">
    <text evidence="1">The sequence shown here is derived from an EMBL/GenBank/DDBJ whole genome shotgun (WGS) entry which is preliminary data.</text>
</comment>
<evidence type="ECO:0000313" key="2">
    <source>
        <dbReference type="Proteomes" id="UP001501319"/>
    </source>
</evidence>
<gene>
    <name evidence="1" type="ORF">GCM10009744_46540</name>
</gene>
<protein>
    <submittedName>
        <fullName evidence="1">Uncharacterized protein</fullName>
    </submittedName>
</protein>
<name>A0ABN2FKR4_9ACTN</name>
<dbReference type="Proteomes" id="UP001501319">
    <property type="component" value="Unassembled WGS sequence"/>
</dbReference>
<accession>A0ABN2FKR4</accession>
<proteinExistence type="predicted"/>
<reference evidence="1 2" key="1">
    <citation type="journal article" date="2019" name="Int. J. Syst. Evol. Microbiol.">
        <title>The Global Catalogue of Microorganisms (GCM) 10K type strain sequencing project: providing services to taxonomists for standard genome sequencing and annotation.</title>
        <authorList>
            <consortium name="The Broad Institute Genomics Platform"/>
            <consortium name="The Broad Institute Genome Sequencing Center for Infectious Disease"/>
            <person name="Wu L."/>
            <person name="Ma J."/>
        </authorList>
    </citation>
    <scope>NUCLEOTIDE SEQUENCE [LARGE SCALE GENOMIC DNA]</scope>
    <source>
        <strain evidence="1 2">JCM 14306</strain>
    </source>
</reference>
<organism evidence="1 2">
    <name type="scientific">Kribbella alba</name>
    <dbReference type="NCBI Taxonomy" id="190197"/>
    <lineage>
        <taxon>Bacteria</taxon>
        <taxon>Bacillati</taxon>
        <taxon>Actinomycetota</taxon>
        <taxon>Actinomycetes</taxon>
        <taxon>Propionibacteriales</taxon>
        <taxon>Kribbellaceae</taxon>
        <taxon>Kribbella</taxon>
    </lineage>
</organism>
<keyword evidence="2" id="KW-1185">Reference proteome</keyword>
<sequence>MRWGVQPSGLDEALGSVGLSSKTLRSKGGDSGVVAMASTRWMKTSSIPTVGKANSAKRRRTLASWWQHVLPRDPGGCDGLVQRQVCLPASGGPGRRLTV</sequence>
<dbReference type="EMBL" id="BAAANE010000007">
    <property type="protein sequence ID" value="GAA1649752.1"/>
    <property type="molecule type" value="Genomic_DNA"/>
</dbReference>
<evidence type="ECO:0000313" key="1">
    <source>
        <dbReference type="EMBL" id="GAA1649752.1"/>
    </source>
</evidence>